<dbReference type="EMBL" id="CP034204">
    <property type="protein sequence ID" value="QBZ54338.1"/>
    <property type="molecule type" value="Genomic_DNA"/>
</dbReference>
<name>A0A4P7MW78_PYROR</name>
<organism evidence="1 2">
    <name type="scientific">Pyricularia oryzae</name>
    <name type="common">Rice blast fungus</name>
    <name type="synonym">Magnaporthe oryzae</name>
    <dbReference type="NCBI Taxonomy" id="318829"/>
    <lineage>
        <taxon>Eukaryota</taxon>
        <taxon>Fungi</taxon>
        <taxon>Dikarya</taxon>
        <taxon>Ascomycota</taxon>
        <taxon>Pezizomycotina</taxon>
        <taxon>Sordariomycetes</taxon>
        <taxon>Sordariomycetidae</taxon>
        <taxon>Magnaporthales</taxon>
        <taxon>Pyriculariaceae</taxon>
        <taxon>Pyricularia</taxon>
    </lineage>
</organism>
<feature type="non-terminal residue" evidence="1">
    <location>
        <position position="209"/>
    </location>
</feature>
<dbReference type="Proteomes" id="UP000294847">
    <property type="component" value="Chromosome 1"/>
</dbReference>
<evidence type="ECO:0000313" key="2">
    <source>
        <dbReference type="Proteomes" id="UP000294847"/>
    </source>
</evidence>
<reference evidence="1 2" key="1">
    <citation type="journal article" date="2019" name="Mol. Biol. Evol.">
        <title>Blast fungal genomes show frequent chromosomal changes, gene gains and losses, and effector gene turnover.</title>
        <authorList>
            <person name="Gomez Luciano L.B."/>
            <person name="Jason Tsai I."/>
            <person name="Chuma I."/>
            <person name="Tosa Y."/>
            <person name="Chen Y.H."/>
            <person name="Li J.Y."/>
            <person name="Li M.Y."/>
            <person name="Jade Lu M.Y."/>
            <person name="Nakayashiki H."/>
            <person name="Li W.H."/>
        </authorList>
    </citation>
    <scope>NUCLEOTIDE SEQUENCE [LARGE SCALE GENOMIC DNA]</scope>
    <source>
        <strain evidence="1">MZ5-1-6</strain>
    </source>
</reference>
<evidence type="ECO:0000313" key="1">
    <source>
        <dbReference type="EMBL" id="QBZ54338.1"/>
    </source>
</evidence>
<feature type="non-terminal residue" evidence="1">
    <location>
        <position position="1"/>
    </location>
</feature>
<dbReference type="AlphaFoldDB" id="A0A4P7MW78"/>
<protein>
    <submittedName>
        <fullName evidence="1">Uncharacterized protein</fullName>
    </submittedName>
</protein>
<sequence length="209" mass="23196">PRGYPTAIPIPEPSRQVALDNNTCPGLSFFRNRFSVLFVRLDVLPLDHKATRKRDDSQDQGKHEASRNRVVDAIERESVVRRVLTAKQSLKLREDLSGTAIGPDLGCDRRAEGGKHLLLHYALGHGHSDGHGQQPRKKRQAYASRHLFARQYGLHRNIGLLCADSHPGPDEDLGTNAGQEINVLASVLIIMHIAEPAVTSREPRMMNGL</sequence>
<proteinExistence type="predicted"/>
<accession>A0A4P7MW78</accession>
<gene>
    <name evidence="1" type="ORF">PoMZ_10034</name>
</gene>